<dbReference type="Proteomes" id="UP000789525">
    <property type="component" value="Unassembled WGS sequence"/>
</dbReference>
<comment type="caution">
    <text evidence="1">The sequence shown here is derived from an EMBL/GenBank/DDBJ whole genome shotgun (WGS) entry which is preliminary data.</text>
</comment>
<dbReference type="EMBL" id="CAJVPT010024152">
    <property type="protein sequence ID" value="CAG8669000.1"/>
    <property type="molecule type" value="Genomic_DNA"/>
</dbReference>
<protein>
    <submittedName>
        <fullName evidence="1">726_t:CDS:1</fullName>
    </submittedName>
</protein>
<sequence length="106" mass="11993">MSQDIYALIVSGECFKLTKDQLESDPGNYLATYFLGDFAEATDGVQELHISKEPKLFTLIQAHLRGYTIFPIPDSIVPPYMTKETTIENLILEAEFYGLEILEEKA</sequence>
<keyword evidence="2" id="KW-1185">Reference proteome</keyword>
<name>A0ACA9NQ48_9GLOM</name>
<reference evidence="1" key="1">
    <citation type="submission" date="2021-06" db="EMBL/GenBank/DDBJ databases">
        <authorList>
            <person name="Kallberg Y."/>
            <person name="Tangrot J."/>
            <person name="Rosling A."/>
        </authorList>
    </citation>
    <scope>NUCLEOTIDE SEQUENCE</scope>
    <source>
        <strain evidence="1">CL356</strain>
    </source>
</reference>
<proteinExistence type="predicted"/>
<accession>A0ACA9NQ48</accession>
<evidence type="ECO:0000313" key="1">
    <source>
        <dbReference type="EMBL" id="CAG8669000.1"/>
    </source>
</evidence>
<evidence type="ECO:0000313" key="2">
    <source>
        <dbReference type="Proteomes" id="UP000789525"/>
    </source>
</evidence>
<organism evidence="1 2">
    <name type="scientific">Acaulospora colombiana</name>
    <dbReference type="NCBI Taxonomy" id="27376"/>
    <lineage>
        <taxon>Eukaryota</taxon>
        <taxon>Fungi</taxon>
        <taxon>Fungi incertae sedis</taxon>
        <taxon>Mucoromycota</taxon>
        <taxon>Glomeromycotina</taxon>
        <taxon>Glomeromycetes</taxon>
        <taxon>Diversisporales</taxon>
        <taxon>Acaulosporaceae</taxon>
        <taxon>Acaulospora</taxon>
    </lineage>
</organism>
<gene>
    <name evidence="1" type="ORF">ACOLOM_LOCUS8875</name>
</gene>